<protein>
    <submittedName>
        <fullName evidence="1">Uncharacterized protein</fullName>
    </submittedName>
</protein>
<evidence type="ECO:0000313" key="2">
    <source>
        <dbReference type="Proteomes" id="UP001314169"/>
    </source>
</evidence>
<name>A0ABN9ZPC5_PIPNA</name>
<keyword evidence="2" id="KW-1185">Reference proteome</keyword>
<evidence type="ECO:0000313" key="1">
    <source>
        <dbReference type="EMBL" id="CAK6439798.1"/>
    </source>
</evidence>
<reference evidence="1" key="1">
    <citation type="submission" date="2023-12" db="EMBL/GenBank/DDBJ databases">
        <authorList>
            <person name="Brown T."/>
        </authorList>
    </citation>
    <scope>NUCLEOTIDE SEQUENCE</scope>
</reference>
<organism evidence="1 2">
    <name type="scientific">Pipistrellus nathusii</name>
    <name type="common">Nathusius' pipistrelle</name>
    <dbReference type="NCBI Taxonomy" id="59473"/>
    <lineage>
        <taxon>Eukaryota</taxon>
        <taxon>Metazoa</taxon>
        <taxon>Chordata</taxon>
        <taxon>Craniata</taxon>
        <taxon>Vertebrata</taxon>
        <taxon>Euteleostomi</taxon>
        <taxon>Mammalia</taxon>
        <taxon>Eutheria</taxon>
        <taxon>Laurasiatheria</taxon>
        <taxon>Chiroptera</taxon>
        <taxon>Yangochiroptera</taxon>
        <taxon>Vespertilionidae</taxon>
        <taxon>Pipistrellus</taxon>
    </lineage>
</organism>
<accession>A0ABN9ZPC5</accession>
<proteinExistence type="predicted"/>
<gene>
    <name evidence="1" type="ORF">MPIPNATIZW_LOCUS8104</name>
</gene>
<sequence length="134" mass="15040">MDSDEEHDKILDIFADNLSDIPSESDESFDRGSDIVIPSKRRKVVVSSDSEPENLNNSTHGFECNLHLGCRDNDWSKEDFQTNLEKLEGNSGVTVLSPYCKNITEVTNLIFEDDLLELLPSLLAPVITENNKLV</sequence>
<dbReference type="Proteomes" id="UP001314169">
    <property type="component" value="Chromosome 18"/>
</dbReference>
<dbReference type="EMBL" id="OY882875">
    <property type="protein sequence ID" value="CAK6439798.1"/>
    <property type="molecule type" value="Genomic_DNA"/>
</dbReference>